<dbReference type="Pfam" id="PF01909">
    <property type="entry name" value="NTP_transf_2"/>
    <property type="match status" value="1"/>
</dbReference>
<dbReference type="PANTHER" id="PTHR47545">
    <property type="entry name" value="MULTIFUNCTIONAL CCA PROTEIN"/>
    <property type="match status" value="1"/>
</dbReference>
<keyword evidence="1" id="KW-0547">Nucleotide-binding</keyword>
<organism evidence="3 4">
    <name type="scientific">Thermogutta terrifontis</name>
    <dbReference type="NCBI Taxonomy" id="1331910"/>
    <lineage>
        <taxon>Bacteria</taxon>
        <taxon>Pseudomonadati</taxon>
        <taxon>Planctomycetota</taxon>
        <taxon>Planctomycetia</taxon>
        <taxon>Pirellulales</taxon>
        <taxon>Thermoguttaceae</taxon>
        <taxon>Thermogutta</taxon>
    </lineage>
</organism>
<proteinExistence type="predicted"/>
<evidence type="ECO:0000313" key="3">
    <source>
        <dbReference type="EMBL" id="ASV75096.1"/>
    </source>
</evidence>
<dbReference type="InterPro" id="IPR050124">
    <property type="entry name" value="tRNA_CCA-adding_enzyme"/>
</dbReference>
<dbReference type="AlphaFoldDB" id="A0A286RGN0"/>
<dbReference type="InterPro" id="IPR002934">
    <property type="entry name" value="Polymerase_NTP_transf_dom"/>
</dbReference>
<accession>A0A286RGN0</accession>
<evidence type="ECO:0000313" key="4">
    <source>
        <dbReference type="Proteomes" id="UP000215086"/>
    </source>
</evidence>
<dbReference type="GO" id="GO:0016779">
    <property type="term" value="F:nucleotidyltransferase activity"/>
    <property type="evidence" value="ECO:0007669"/>
    <property type="project" value="InterPro"/>
</dbReference>
<reference evidence="3 4" key="1">
    <citation type="journal article" name="Front. Microbiol.">
        <title>Sugar Metabolism of the First Thermophilic Planctomycete Thermogutta terrifontis: Comparative Genomic and Transcriptomic Approaches.</title>
        <authorList>
            <person name="Elcheninov A.G."/>
            <person name="Menzel P."/>
            <person name="Gudbergsdottir S.R."/>
            <person name="Slesarev A.I."/>
            <person name="Kadnikov V.V."/>
            <person name="Krogh A."/>
            <person name="Bonch-Osmolovskaya E.A."/>
            <person name="Peng X."/>
            <person name="Kublanov I.V."/>
        </authorList>
    </citation>
    <scope>NUCLEOTIDE SEQUENCE [LARGE SCALE GENOMIC DNA]</scope>
    <source>
        <strain evidence="3 4">R1</strain>
    </source>
</reference>
<dbReference type="CDD" id="cd00077">
    <property type="entry name" value="HDc"/>
    <property type="match status" value="1"/>
</dbReference>
<evidence type="ECO:0000256" key="1">
    <source>
        <dbReference type="ARBA" id="ARBA00022741"/>
    </source>
</evidence>
<dbReference type="InterPro" id="IPR006674">
    <property type="entry name" value="HD_domain"/>
</dbReference>
<sequence>MRERDSKLRRRVAWEAARLMYFREETEYYRAKLKAARRVFGPDVRPGDLPSNREIREQIEAVARAFEGEKRVQKLGEMRLEALRMMRLLKEFRPRLVGSTLTGHVRRGSDIDIHVFSDSVEAVRLTLEQAGLPHEVIRKRVVKHGEERTYTHIHVSGQFEFELTVYPSELVNYRFKSSITGKPMERASIEELEKLLAREHPQLMVEIESDDAETVVDRFRVYESLLLPLEKVKEDPRYHPEGDVLYHSLQVFECAREESPYDEEFLLAALLHDVGKAIDPKDHVKAGLEALEGFITERTAWLIEHHMEAQGILDGSIGARARRRLEASEDFDTLILLAKCDRAGRRVGVKVPDLEEVFEYLRSLERDFQ</sequence>
<dbReference type="PANTHER" id="PTHR47545:SF1">
    <property type="entry name" value="MULTIFUNCTIONAL CCA PROTEIN"/>
    <property type="match status" value="1"/>
</dbReference>
<dbReference type="KEGG" id="ttf:THTE_2494"/>
<dbReference type="InterPro" id="IPR043519">
    <property type="entry name" value="NT_sf"/>
</dbReference>
<feature type="domain" description="HD/PDEase" evidence="2">
    <location>
        <begin position="240"/>
        <end position="330"/>
    </location>
</feature>
<dbReference type="SUPFAM" id="SSF109604">
    <property type="entry name" value="HD-domain/PDEase-like"/>
    <property type="match status" value="1"/>
</dbReference>
<dbReference type="Gene3D" id="1.10.3210.10">
    <property type="entry name" value="Hypothetical protein af1432"/>
    <property type="match status" value="1"/>
</dbReference>
<dbReference type="InterPro" id="IPR003607">
    <property type="entry name" value="HD/PDEase_dom"/>
</dbReference>
<name>A0A286RGN0_9BACT</name>
<keyword evidence="4" id="KW-1185">Reference proteome</keyword>
<dbReference type="RefSeq" id="WP_237260114.1">
    <property type="nucleotide sequence ID" value="NZ_CP018477.1"/>
</dbReference>
<gene>
    <name evidence="3" type="ORF">THTE_2494</name>
</gene>
<dbReference type="SMART" id="SM00471">
    <property type="entry name" value="HDc"/>
    <property type="match status" value="1"/>
</dbReference>
<dbReference type="SUPFAM" id="SSF81301">
    <property type="entry name" value="Nucleotidyltransferase"/>
    <property type="match status" value="1"/>
</dbReference>
<dbReference type="EMBL" id="CP018477">
    <property type="protein sequence ID" value="ASV75096.1"/>
    <property type="molecule type" value="Genomic_DNA"/>
</dbReference>
<dbReference type="Pfam" id="PF01966">
    <property type="entry name" value="HD"/>
    <property type="match status" value="1"/>
</dbReference>
<evidence type="ECO:0000259" key="2">
    <source>
        <dbReference type="SMART" id="SM00471"/>
    </source>
</evidence>
<dbReference type="Proteomes" id="UP000215086">
    <property type="component" value="Chromosome"/>
</dbReference>
<protein>
    <recommendedName>
        <fullName evidence="2">HD/PDEase domain-containing protein</fullName>
    </recommendedName>
</protein>
<dbReference type="GO" id="GO:0000166">
    <property type="term" value="F:nucleotide binding"/>
    <property type="evidence" value="ECO:0007669"/>
    <property type="project" value="UniProtKB-KW"/>
</dbReference>